<keyword evidence="2" id="KW-1185">Reference proteome</keyword>
<accession>A0A0J7J2A3</accession>
<sequence length="81" mass="9576">MDLYDTALQEILKNDCSKMQQERNRFRKVFCTEGNLPVTEIGWNRHILQKLLANNFTITPKRMLSSFFGSFFLWLEGQNAM</sequence>
<proteinExistence type="predicted"/>
<name>A0A0J7J2A3_9FLAO</name>
<organism evidence="1 2">
    <name type="scientific">Chryseobacterium koreense CCUG 49689</name>
    <dbReference type="NCBI Taxonomy" id="1304281"/>
    <lineage>
        <taxon>Bacteria</taxon>
        <taxon>Pseudomonadati</taxon>
        <taxon>Bacteroidota</taxon>
        <taxon>Flavobacteriia</taxon>
        <taxon>Flavobacteriales</taxon>
        <taxon>Weeksellaceae</taxon>
        <taxon>Chryseobacterium group</taxon>
        <taxon>Chryseobacterium</taxon>
    </lineage>
</organism>
<dbReference type="AlphaFoldDB" id="A0A0J7J2A3"/>
<evidence type="ECO:0000313" key="2">
    <source>
        <dbReference type="Proteomes" id="UP000035900"/>
    </source>
</evidence>
<dbReference type="STRING" id="1304281.ACM44_01330"/>
<comment type="caution">
    <text evidence="1">The sequence shown here is derived from an EMBL/GenBank/DDBJ whole genome shotgun (WGS) entry which is preliminary data.</text>
</comment>
<dbReference type="PATRIC" id="fig|1304281.5.peg.284"/>
<dbReference type="Proteomes" id="UP000035900">
    <property type="component" value="Unassembled WGS sequence"/>
</dbReference>
<reference evidence="1 2" key="1">
    <citation type="journal article" date="2004" name="Int. J. Syst. Evol. Microbiol.">
        <title>Kaistella koreensis gen. nov., sp. nov., a novel member of the Chryseobacterium-Bergeyella-Riemerella branch.</title>
        <authorList>
            <person name="Kim M.K."/>
            <person name="Im W.T."/>
            <person name="Shin Y.K."/>
            <person name="Lim J.H."/>
            <person name="Kim S.H."/>
            <person name="Lee B.C."/>
            <person name="Park M.Y."/>
            <person name="Lee K.Y."/>
            <person name="Lee S.T."/>
        </authorList>
    </citation>
    <scope>NUCLEOTIDE SEQUENCE [LARGE SCALE GENOMIC DNA]</scope>
    <source>
        <strain evidence="1 2">CCUG 49689</strain>
    </source>
</reference>
<protein>
    <submittedName>
        <fullName evidence="1">Uncharacterized protein</fullName>
    </submittedName>
</protein>
<gene>
    <name evidence="1" type="ORF">ACM44_01330</name>
</gene>
<dbReference type="EMBL" id="LFNG01000002">
    <property type="protein sequence ID" value="KMQ72412.1"/>
    <property type="molecule type" value="Genomic_DNA"/>
</dbReference>
<evidence type="ECO:0000313" key="1">
    <source>
        <dbReference type="EMBL" id="KMQ72412.1"/>
    </source>
</evidence>